<dbReference type="Proteomes" id="UP001152747">
    <property type="component" value="Unassembled WGS sequence"/>
</dbReference>
<reference evidence="2" key="1">
    <citation type="submission" date="2022-11" db="EMBL/GenBank/DDBJ databases">
        <authorList>
            <person name="Kikuchi T."/>
        </authorList>
    </citation>
    <scope>NUCLEOTIDE SEQUENCE</scope>
    <source>
        <strain evidence="2">PS1010</strain>
    </source>
</reference>
<protein>
    <submittedName>
        <fullName evidence="2">Uncharacterized protein</fullName>
    </submittedName>
</protein>
<proteinExistence type="predicted"/>
<gene>
    <name evidence="2" type="ORF">CAMP_LOCUS3342</name>
</gene>
<sequence length="286" mass="34119">MRNIIGYTRGMVLCKKMENLFRYSDSSTKSIILESIVFDVNTEEEMLGVVEVFTTSDRFPSMVEACKKQIEKDLKFKGFSQFGNTVYAELLDLIRYRRGDRENSEAFEFIEWYMRCLEKNGIEKLEEGRKLRNDIEKIKTQRESRIVNMRNHIREVETKFSDFKIEMENLKKENARLTNQILSQKYRKFLDKDYDNIIDSLCANLNELCHRYPESPEYSAARNYVMDFNETLEDLVRSVGEELEKIERNPWAEVVELELDEFPNDAFLNDYTNWVRDNGLPDYFHQ</sequence>
<evidence type="ECO:0000256" key="1">
    <source>
        <dbReference type="SAM" id="Coils"/>
    </source>
</evidence>
<name>A0A9P1I909_9PELO</name>
<dbReference type="EMBL" id="CANHGI010000002">
    <property type="protein sequence ID" value="CAI5440705.1"/>
    <property type="molecule type" value="Genomic_DNA"/>
</dbReference>
<organism evidence="2 3">
    <name type="scientific">Caenorhabditis angaria</name>
    <dbReference type="NCBI Taxonomy" id="860376"/>
    <lineage>
        <taxon>Eukaryota</taxon>
        <taxon>Metazoa</taxon>
        <taxon>Ecdysozoa</taxon>
        <taxon>Nematoda</taxon>
        <taxon>Chromadorea</taxon>
        <taxon>Rhabditida</taxon>
        <taxon>Rhabditina</taxon>
        <taxon>Rhabditomorpha</taxon>
        <taxon>Rhabditoidea</taxon>
        <taxon>Rhabditidae</taxon>
        <taxon>Peloderinae</taxon>
        <taxon>Caenorhabditis</taxon>
    </lineage>
</organism>
<evidence type="ECO:0000313" key="2">
    <source>
        <dbReference type="EMBL" id="CAI5440705.1"/>
    </source>
</evidence>
<dbReference type="AlphaFoldDB" id="A0A9P1I909"/>
<keyword evidence="3" id="KW-1185">Reference proteome</keyword>
<comment type="caution">
    <text evidence="2">The sequence shown here is derived from an EMBL/GenBank/DDBJ whole genome shotgun (WGS) entry which is preliminary data.</text>
</comment>
<accession>A0A9P1I909</accession>
<keyword evidence="1" id="KW-0175">Coiled coil</keyword>
<evidence type="ECO:0000313" key="3">
    <source>
        <dbReference type="Proteomes" id="UP001152747"/>
    </source>
</evidence>
<feature type="coiled-coil region" evidence="1">
    <location>
        <begin position="153"/>
        <end position="187"/>
    </location>
</feature>